<evidence type="ECO:0008006" key="4">
    <source>
        <dbReference type="Google" id="ProtNLM"/>
    </source>
</evidence>
<protein>
    <recommendedName>
        <fullName evidence="4">YARHG domain-containing protein</fullName>
    </recommendedName>
</protein>
<dbReference type="Proteomes" id="UP000529946">
    <property type="component" value="Unassembled WGS sequence"/>
</dbReference>
<evidence type="ECO:0000313" key="2">
    <source>
        <dbReference type="EMBL" id="MBB4082049.1"/>
    </source>
</evidence>
<dbReference type="NCBIfam" id="NF047636">
    <property type="entry name" value="CC_3452_fam"/>
    <property type="match status" value="1"/>
</dbReference>
<dbReference type="RefSeq" id="WP_183203176.1">
    <property type="nucleotide sequence ID" value="NZ_BAAAER010000004.1"/>
</dbReference>
<dbReference type="InterPro" id="IPR058067">
    <property type="entry name" value="CC_3452-like"/>
</dbReference>
<dbReference type="AlphaFoldDB" id="A0A7W6JBI8"/>
<organism evidence="2 3">
    <name type="scientific">Brevundimonas lenta</name>
    <dbReference type="NCBI Taxonomy" id="424796"/>
    <lineage>
        <taxon>Bacteria</taxon>
        <taxon>Pseudomonadati</taxon>
        <taxon>Pseudomonadota</taxon>
        <taxon>Alphaproteobacteria</taxon>
        <taxon>Caulobacterales</taxon>
        <taxon>Caulobacteraceae</taxon>
        <taxon>Brevundimonas</taxon>
    </lineage>
</organism>
<evidence type="ECO:0000256" key="1">
    <source>
        <dbReference type="SAM" id="SignalP"/>
    </source>
</evidence>
<keyword evidence="3" id="KW-1185">Reference proteome</keyword>
<comment type="caution">
    <text evidence="2">The sequence shown here is derived from an EMBL/GenBank/DDBJ whole genome shotgun (WGS) entry which is preliminary data.</text>
</comment>
<dbReference type="EMBL" id="JACIDM010000001">
    <property type="protein sequence ID" value="MBB4082049.1"/>
    <property type="molecule type" value="Genomic_DNA"/>
</dbReference>
<keyword evidence="1" id="KW-0732">Signal</keyword>
<sequence length="106" mass="11161">MLLMTLMTAALAVAQPVQGAGATATLVQPREIRLNLDGRNWNCNGGGECVGRGGGTTQPLMRECRRFVTRFGPVSAFSREGLALTEAEIGQCNTDSLARSPRAPAA</sequence>
<reference evidence="2 3" key="1">
    <citation type="submission" date="2020-08" db="EMBL/GenBank/DDBJ databases">
        <title>Genomic Encyclopedia of Type Strains, Phase IV (KMG-IV): sequencing the most valuable type-strain genomes for metagenomic binning, comparative biology and taxonomic classification.</title>
        <authorList>
            <person name="Goeker M."/>
        </authorList>
    </citation>
    <scope>NUCLEOTIDE SEQUENCE [LARGE SCALE GENOMIC DNA]</scope>
    <source>
        <strain evidence="2 3">DSM 23960</strain>
    </source>
</reference>
<feature type="chain" id="PRO_5030719555" description="YARHG domain-containing protein" evidence="1">
    <location>
        <begin position="20"/>
        <end position="106"/>
    </location>
</feature>
<feature type="signal peptide" evidence="1">
    <location>
        <begin position="1"/>
        <end position="19"/>
    </location>
</feature>
<dbReference type="InterPro" id="IPR058513">
    <property type="entry name" value="DUF8200"/>
</dbReference>
<name>A0A7W6JBI8_9CAUL</name>
<accession>A0A7W6JBI8</accession>
<dbReference type="Pfam" id="PF26624">
    <property type="entry name" value="DUF8200"/>
    <property type="match status" value="1"/>
</dbReference>
<proteinExistence type="predicted"/>
<evidence type="ECO:0000313" key="3">
    <source>
        <dbReference type="Proteomes" id="UP000529946"/>
    </source>
</evidence>
<gene>
    <name evidence="2" type="ORF">GGR12_000888</name>
</gene>